<dbReference type="SUPFAM" id="SSF50952">
    <property type="entry name" value="Soluble quinoprotein glucose dehydrogenase"/>
    <property type="match status" value="1"/>
</dbReference>
<evidence type="ECO:0000313" key="5">
    <source>
        <dbReference type="Proteomes" id="UP000186309"/>
    </source>
</evidence>
<feature type="domain" description="FHA" evidence="3">
    <location>
        <begin position="1003"/>
        <end position="1052"/>
    </location>
</feature>
<feature type="chain" id="PRO_5013182761" description="FHA domain-containing protein" evidence="2">
    <location>
        <begin position="21"/>
        <end position="1074"/>
    </location>
</feature>
<name>A0A1U7CNA4_9BACT</name>
<organism evidence="4 5">
    <name type="scientific">Paludisphaera borealis</name>
    <dbReference type="NCBI Taxonomy" id="1387353"/>
    <lineage>
        <taxon>Bacteria</taxon>
        <taxon>Pseudomonadati</taxon>
        <taxon>Planctomycetota</taxon>
        <taxon>Planctomycetia</taxon>
        <taxon>Isosphaerales</taxon>
        <taxon>Isosphaeraceae</taxon>
        <taxon>Paludisphaera</taxon>
    </lineage>
</organism>
<feature type="region of interest" description="Disordered" evidence="1">
    <location>
        <begin position="358"/>
        <end position="386"/>
    </location>
</feature>
<dbReference type="Gene3D" id="1.25.10.10">
    <property type="entry name" value="Leucine-rich Repeat Variant"/>
    <property type="match status" value="3"/>
</dbReference>
<dbReference type="AlphaFoldDB" id="A0A1U7CNA4"/>
<dbReference type="PANTHER" id="PTHR33546">
    <property type="entry name" value="LARGE, MULTIFUNCTIONAL SECRETED PROTEIN-RELATED"/>
    <property type="match status" value="1"/>
</dbReference>
<gene>
    <name evidence="4" type="ORF">BSF38_01869</name>
</gene>
<evidence type="ECO:0000259" key="3">
    <source>
        <dbReference type="PROSITE" id="PS50006"/>
    </source>
</evidence>
<dbReference type="SMART" id="SM00567">
    <property type="entry name" value="EZ_HEAT"/>
    <property type="match status" value="8"/>
</dbReference>
<evidence type="ECO:0000256" key="1">
    <source>
        <dbReference type="SAM" id="MobiDB-lite"/>
    </source>
</evidence>
<dbReference type="KEGG" id="pbor:BSF38_01869"/>
<dbReference type="OrthoDB" id="220263at2"/>
<dbReference type="InterPro" id="IPR000253">
    <property type="entry name" value="FHA_dom"/>
</dbReference>
<dbReference type="InterPro" id="IPR004155">
    <property type="entry name" value="PBS_lyase_HEAT"/>
</dbReference>
<keyword evidence="2" id="KW-0732">Signal</keyword>
<feature type="signal peptide" evidence="2">
    <location>
        <begin position="1"/>
        <end position="20"/>
    </location>
</feature>
<dbReference type="Proteomes" id="UP000186309">
    <property type="component" value="Chromosome"/>
</dbReference>
<dbReference type="PROSITE" id="PS50006">
    <property type="entry name" value="FHA_DOMAIN"/>
    <property type="match status" value="1"/>
</dbReference>
<dbReference type="InterPro" id="IPR011042">
    <property type="entry name" value="6-blade_b-propeller_TolB-like"/>
</dbReference>
<evidence type="ECO:0000313" key="4">
    <source>
        <dbReference type="EMBL" id="APW60401.1"/>
    </source>
</evidence>
<dbReference type="InterPro" id="IPR055557">
    <property type="entry name" value="DUF7133"/>
</dbReference>
<dbReference type="Gene3D" id="2.120.10.30">
    <property type="entry name" value="TolB, C-terminal domain"/>
    <property type="match status" value="1"/>
</dbReference>
<sequence>MRIPIRLAFLWIATLPATIAAGVEDGAEIEAGRPAAAEGWKVEHVALPSRFGSPSAVVSRRDGSLFLGRNPSPPTAEPSASVFVLDKGAWRVFADHLESVNGLERIGETLYVVHPPFVSAVRDADGDGRAESRIDLFSGLGAPAVGEPIDDHSGGGIRRGVDGFLYIAVGDRGIPRGTGKDGATIRMQSGGVVRVRPDGTGLEVVSTGDNRTTGLLLSAADDVFTFGGGDDRKRWAKSLVHHVSSGRYGYPYQFLTAPFRALPVLAKLGDGRAGQGICTNEEGLPESYQGNLILCDPDAQTVYRLEIRKAGGSFALAKRTPLVTKGSLADFHPYALATQAGQAGFWLVDQAMSRDPVRPSSTGRLYRLTYQGPDRRPTTPPPGKGGFADRVKALDHPALSVRLDAEDDLVASDAAAVPPLTARLNGPEPAAGRIHALWTLDRIGTPEARAAIRSVLVDASAPVRLQAARSCGLRRDREAGEALAGLVHDRDPAVRREAAVSLGRLGDRSTAPALLAALGDADRLAAWTIRQALLAVGVDDQKGLVAAFLDPRRREAGLLLADESWSVSIVSALVEALAKTPEPAVRGRMLTCLAGQFRRYPEWSGAWFGPDPLAGPLPKKTESWTPEGMAAVVRGLGIGLKDADASVRYQAILGLQAVGAPAAPLLRDALPAERDDDNQVALVEALGALNDAASTRLLLPVVVDPERPEAVRASALDSLNRLRGRDVVRARLTVLYDEKAPDALVARALPALARDGFLPANDLAGFLENKSPLVRAAAVMSFNPSRPLPPEVKEVVLARLDDADADVRRAAFLAAGPLRLQEAVPKLIEKAKTAQAEDRPSVLHALCALPDPLALSFYLAALDDPDPSLNRAGVRALLAIRNQAEAEIRKARQAGPTPAAALALDRVLGRFEPIRAWRVLGPLPRPAVGLLARDGSIDAARSHPGAGGTPVAWKPFESKDESGRIDLLPLLGESPQPTLSRQPSSPAATAYAELTSADSRRAIVLIRSTGLCDIFINGVPIDAEVVSRDHFTVSLVRGVNRFLVTTQPGQAGWQFECLVSTTDDPAPQPASGPE</sequence>
<dbReference type="RefSeq" id="WP_076345010.1">
    <property type="nucleotide sequence ID" value="NZ_CP019082.1"/>
</dbReference>
<dbReference type="STRING" id="1387353.BSF38_01869"/>
<dbReference type="InterPro" id="IPR016024">
    <property type="entry name" value="ARM-type_fold"/>
</dbReference>
<keyword evidence="5" id="KW-1185">Reference proteome</keyword>
<accession>A0A1U7CNA4</accession>
<dbReference type="InterPro" id="IPR011041">
    <property type="entry name" value="Quinoprot_gluc/sorb_DH_b-prop"/>
</dbReference>
<dbReference type="Pfam" id="PF13646">
    <property type="entry name" value="HEAT_2"/>
    <property type="match status" value="1"/>
</dbReference>
<reference evidence="5" key="1">
    <citation type="submission" date="2016-12" db="EMBL/GenBank/DDBJ databases">
        <title>Comparative genomics of four Isosphaeraceae planctomycetes: a common pool of plasmids and glycoside hydrolase genes.</title>
        <authorList>
            <person name="Ivanova A."/>
        </authorList>
    </citation>
    <scope>NUCLEOTIDE SEQUENCE [LARGE SCALE GENOMIC DNA]</scope>
    <source>
        <strain evidence="5">PX4</strain>
    </source>
</reference>
<dbReference type="PANTHER" id="PTHR33546:SF1">
    <property type="entry name" value="LARGE, MULTIFUNCTIONAL SECRETED PROTEIN"/>
    <property type="match status" value="1"/>
</dbReference>
<protein>
    <recommendedName>
        <fullName evidence="3">FHA domain-containing protein</fullName>
    </recommendedName>
</protein>
<evidence type="ECO:0000256" key="2">
    <source>
        <dbReference type="SAM" id="SignalP"/>
    </source>
</evidence>
<dbReference type="InterPro" id="IPR011989">
    <property type="entry name" value="ARM-like"/>
</dbReference>
<dbReference type="EMBL" id="CP019082">
    <property type="protein sequence ID" value="APW60401.1"/>
    <property type="molecule type" value="Genomic_DNA"/>
</dbReference>
<dbReference type="SUPFAM" id="SSF48371">
    <property type="entry name" value="ARM repeat"/>
    <property type="match status" value="2"/>
</dbReference>
<dbReference type="Pfam" id="PF23500">
    <property type="entry name" value="DUF7133"/>
    <property type="match status" value="1"/>
</dbReference>
<proteinExistence type="predicted"/>